<dbReference type="EMBL" id="CAJOBB010001028">
    <property type="protein sequence ID" value="CAF3796543.1"/>
    <property type="molecule type" value="Genomic_DNA"/>
</dbReference>
<sequence>MATTLLNTVLKCTPNLRHRGNQPSSRELNLPGLCPDALAAWGTDHPADLSYRVELARRIALTFNNADQIILMDDLGLVVPESERADFHGLRGCDRSLLTSLWLSAGFRHGGRILVYSPPNPVEMETYLKLKKLVEDRLQRSIQIEILYEDSNHNLHELINIFEKNIYKYNEICELFAQRSLNDYYPEYHVYMLKRHIYEITKNCHHSFVFPYEMTKFHQNELQPFSNLLTLPDLPINDKAKHNLFLKSKGFNSLPILIAVAANGQLIDNYQQYIEIVEGSNSIYTKNTSENIELFARGVIQAIDQLYHQYNVSAFVKLDANGAAGWSCMGPEKHSLIYNCEEDQDKRIHYLCEYIQMKIVGEYLPLIAVVEEFIQPQKRSGDIDADYTICGFVLGGKFFPTSINLCGTIDGSYIEQWTSSSSVDLNDSPLYWQRMFQMYSLMINFESSEFGYTKGIYAGDLFITKDGCFKQRDWNIRRGGRSSPESLIIFGMPNYETKVILPLDDFGLNKQLTNLELFRIYTKICQCLLDDYGMYIFSSGFGYCGKDDEENDCLKFNILVHPKWLVKIDKNGQKIKLPRCEHRQKVTEIIQEITMKILKNRM</sequence>
<gene>
    <name evidence="1" type="ORF">IZO911_LOCUS27711</name>
    <name evidence="2" type="ORF">KXQ929_LOCUS16781</name>
</gene>
<dbReference type="AlphaFoldDB" id="A0A814V7S6"/>
<evidence type="ECO:0000313" key="3">
    <source>
        <dbReference type="Proteomes" id="UP000663860"/>
    </source>
</evidence>
<organism evidence="1 3">
    <name type="scientific">Adineta steineri</name>
    <dbReference type="NCBI Taxonomy" id="433720"/>
    <lineage>
        <taxon>Eukaryota</taxon>
        <taxon>Metazoa</taxon>
        <taxon>Spiralia</taxon>
        <taxon>Gnathifera</taxon>
        <taxon>Rotifera</taxon>
        <taxon>Eurotatoria</taxon>
        <taxon>Bdelloidea</taxon>
        <taxon>Adinetida</taxon>
        <taxon>Adinetidae</taxon>
        <taxon>Adineta</taxon>
    </lineage>
</organism>
<reference evidence="1" key="1">
    <citation type="submission" date="2021-02" db="EMBL/GenBank/DDBJ databases">
        <authorList>
            <person name="Nowell W R."/>
        </authorList>
    </citation>
    <scope>NUCLEOTIDE SEQUENCE</scope>
</reference>
<evidence type="ECO:0000313" key="1">
    <source>
        <dbReference type="EMBL" id="CAF1185340.1"/>
    </source>
</evidence>
<name>A0A814V7S6_9BILA</name>
<dbReference type="Proteomes" id="UP000663860">
    <property type="component" value="Unassembled WGS sequence"/>
</dbReference>
<comment type="caution">
    <text evidence="1">The sequence shown here is derived from an EMBL/GenBank/DDBJ whole genome shotgun (WGS) entry which is preliminary data.</text>
</comment>
<proteinExistence type="predicted"/>
<dbReference type="Proteomes" id="UP000663868">
    <property type="component" value="Unassembled WGS sequence"/>
</dbReference>
<accession>A0A814V7S6</accession>
<evidence type="ECO:0000313" key="2">
    <source>
        <dbReference type="EMBL" id="CAF3796543.1"/>
    </source>
</evidence>
<dbReference type="EMBL" id="CAJNOE010000381">
    <property type="protein sequence ID" value="CAF1185340.1"/>
    <property type="molecule type" value="Genomic_DNA"/>
</dbReference>
<protein>
    <submittedName>
        <fullName evidence="1">Uncharacterized protein</fullName>
    </submittedName>
</protein>